<keyword evidence="1" id="KW-1133">Transmembrane helix</keyword>
<evidence type="ECO:0000313" key="3">
    <source>
        <dbReference type="Proteomes" id="UP000460435"/>
    </source>
</evidence>
<comment type="caution">
    <text evidence="2">The sequence shown here is derived from an EMBL/GenBank/DDBJ whole genome shotgun (WGS) entry which is preliminary data.</text>
</comment>
<name>A0A7K3M965_9ACTN</name>
<dbReference type="AlphaFoldDB" id="A0A7K3M965"/>
<protein>
    <submittedName>
        <fullName evidence="2">Uncharacterized protein</fullName>
    </submittedName>
</protein>
<feature type="transmembrane region" description="Helical" evidence="1">
    <location>
        <begin position="20"/>
        <end position="44"/>
    </location>
</feature>
<gene>
    <name evidence="2" type="ORF">F7O44_22375</name>
</gene>
<dbReference type="RefSeq" id="WP_162452499.1">
    <property type="nucleotide sequence ID" value="NZ_WLZY01000008.1"/>
</dbReference>
<evidence type="ECO:0000256" key="1">
    <source>
        <dbReference type="SAM" id="Phobius"/>
    </source>
</evidence>
<keyword evidence="1" id="KW-0472">Membrane</keyword>
<reference evidence="2 3" key="1">
    <citation type="submission" date="2019-11" db="EMBL/GenBank/DDBJ databases">
        <authorList>
            <person name="Li X.-J."/>
            <person name="Feng X.-M."/>
        </authorList>
    </citation>
    <scope>NUCLEOTIDE SEQUENCE [LARGE SCALE GENOMIC DNA]</scope>
    <source>
        <strain evidence="2 3">XMNu-373</strain>
    </source>
</reference>
<keyword evidence="1" id="KW-0812">Transmembrane</keyword>
<accession>A0A7K3M965</accession>
<organism evidence="2 3">
    <name type="scientific">Phytoactinopolyspora mesophila</name>
    <dbReference type="NCBI Taxonomy" id="2650750"/>
    <lineage>
        <taxon>Bacteria</taxon>
        <taxon>Bacillati</taxon>
        <taxon>Actinomycetota</taxon>
        <taxon>Actinomycetes</taxon>
        <taxon>Jiangellales</taxon>
        <taxon>Jiangellaceae</taxon>
        <taxon>Phytoactinopolyspora</taxon>
    </lineage>
</organism>
<dbReference type="Proteomes" id="UP000460435">
    <property type="component" value="Unassembled WGS sequence"/>
</dbReference>
<evidence type="ECO:0000313" key="2">
    <source>
        <dbReference type="EMBL" id="NDL59824.1"/>
    </source>
</evidence>
<dbReference type="EMBL" id="WLZY01000008">
    <property type="protein sequence ID" value="NDL59824.1"/>
    <property type="molecule type" value="Genomic_DNA"/>
</dbReference>
<keyword evidence="3" id="KW-1185">Reference proteome</keyword>
<proteinExistence type="predicted"/>
<sequence length="75" mass="8266">MDVLMAVGMFRDGRTGESGGLAVNAGSISFWLVVALILVVIVLYRSMRKHVRGIHFDEAATSDQERMGQRQQNGD</sequence>